<reference evidence="2 3" key="1">
    <citation type="submission" date="2017-11" db="EMBL/GenBank/DDBJ databases">
        <title>De novo assembly and phasing of dikaryotic genomes from two isolates of Puccinia coronata f. sp. avenae, the causal agent of oat crown rust.</title>
        <authorList>
            <person name="Miller M.E."/>
            <person name="Zhang Y."/>
            <person name="Omidvar V."/>
            <person name="Sperschneider J."/>
            <person name="Schwessinger B."/>
            <person name="Raley C."/>
            <person name="Palmer J.M."/>
            <person name="Garnica D."/>
            <person name="Upadhyaya N."/>
            <person name="Rathjen J."/>
            <person name="Taylor J.M."/>
            <person name="Park R.F."/>
            <person name="Dodds P.N."/>
            <person name="Hirsch C.D."/>
            <person name="Kianian S.F."/>
            <person name="Figueroa M."/>
        </authorList>
    </citation>
    <scope>NUCLEOTIDE SEQUENCE [LARGE SCALE GENOMIC DNA]</scope>
    <source>
        <strain evidence="2">12NC29</strain>
    </source>
</reference>
<protein>
    <submittedName>
        <fullName evidence="2">Uncharacterized protein</fullName>
    </submittedName>
</protein>
<proteinExistence type="predicted"/>
<accession>A0A2N5UHC2</accession>
<name>A0A2N5UHC2_9BASI</name>
<evidence type="ECO:0000313" key="3">
    <source>
        <dbReference type="Proteomes" id="UP000235388"/>
    </source>
</evidence>
<sequence length="52" mass="5613">MSPDAVMRSIRNELRTDAHGPSGYDHGTASGPQLPFRPGPGNDNWLLIIPSL</sequence>
<comment type="caution">
    <text evidence="2">The sequence shown here is derived from an EMBL/GenBank/DDBJ whole genome shotgun (WGS) entry which is preliminary data.</text>
</comment>
<evidence type="ECO:0000256" key="1">
    <source>
        <dbReference type="SAM" id="MobiDB-lite"/>
    </source>
</evidence>
<evidence type="ECO:0000313" key="2">
    <source>
        <dbReference type="EMBL" id="PLW37142.1"/>
    </source>
</evidence>
<dbReference type="Proteomes" id="UP000235388">
    <property type="component" value="Unassembled WGS sequence"/>
</dbReference>
<gene>
    <name evidence="2" type="ORF">PCANC_22013</name>
</gene>
<dbReference type="AlphaFoldDB" id="A0A2N5UHC2"/>
<feature type="region of interest" description="Disordered" evidence="1">
    <location>
        <begin position="1"/>
        <end position="43"/>
    </location>
</feature>
<keyword evidence="3" id="KW-1185">Reference proteome</keyword>
<dbReference type="EMBL" id="PGCJ01000227">
    <property type="protein sequence ID" value="PLW37142.1"/>
    <property type="molecule type" value="Genomic_DNA"/>
</dbReference>
<organism evidence="2 3">
    <name type="scientific">Puccinia coronata f. sp. avenae</name>
    <dbReference type="NCBI Taxonomy" id="200324"/>
    <lineage>
        <taxon>Eukaryota</taxon>
        <taxon>Fungi</taxon>
        <taxon>Dikarya</taxon>
        <taxon>Basidiomycota</taxon>
        <taxon>Pucciniomycotina</taxon>
        <taxon>Pucciniomycetes</taxon>
        <taxon>Pucciniales</taxon>
        <taxon>Pucciniaceae</taxon>
        <taxon>Puccinia</taxon>
    </lineage>
</organism>